<sequence>MCKIKAGGVEATVLVPPSRVQQSLDKGFLLGECPNPSNGRLMCKQKGGREVTVL</sequence>
<comment type="caution">
    <text evidence="1">The sequence shown here is derived from an EMBL/GenBank/DDBJ whole genome shotgun (WGS) entry which is preliminary data.</text>
</comment>
<dbReference type="AlphaFoldDB" id="X0Y043"/>
<proteinExistence type="predicted"/>
<reference evidence="1" key="1">
    <citation type="journal article" date="2014" name="Front. Microbiol.">
        <title>High frequency of phylogenetically diverse reductive dehalogenase-homologous genes in deep subseafloor sedimentary metagenomes.</title>
        <authorList>
            <person name="Kawai M."/>
            <person name="Futagami T."/>
            <person name="Toyoda A."/>
            <person name="Takaki Y."/>
            <person name="Nishi S."/>
            <person name="Hori S."/>
            <person name="Arai W."/>
            <person name="Tsubouchi T."/>
            <person name="Morono Y."/>
            <person name="Uchiyama I."/>
            <person name="Ito T."/>
            <person name="Fujiyama A."/>
            <person name="Inagaki F."/>
            <person name="Takami H."/>
        </authorList>
    </citation>
    <scope>NUCLEOTIDE SEQUENCE</scope>
    <source>
        <strain evidence="1">Expedition CK06-06</strain>
    </source>
</reference>
<evidence type="ECO:0000313" key="1">
    <source>
        <dbReference type="EMBL" id="GAG40772.1"/>
    </source>
</evidence>
<organism evidence="1">
    <name type="scientific">marine sediment metagenome</name>
    <dbReference type="NCBI Taxonomy" id="412755"/>
    <lineage>
        <taxon>unclassified sequences</taxon>
        <taxon>metagenomes</taxon>
        <taxon>ecological metagenomes</taxon>
    </lineage>
</organism>
<accession>X0Y043</accession>
<protein>
    <submittedName>
        <fullName evidence="1">Uncharacterized protein</fullName>
    </submittedName>
</protein>
<gene>
    <name evidence="1" type="ORF">S01H1_69603</name>
</gene>
<feature type="non-terminal residue" evidence="1">
    <location>
        <position position="54"/>
    </location>
</feature>
<name>X0Y043_9ZZZZ</name>
<dbReference type="EMBL" id="BARS01046224">
    <property type="protein sequence ID" value="GAG40772.1"/>
    <property type="molecule type" value="Genomic_DNA"/>
</dbReference>